<name>A0A6J5KSM6_9CAUD</name>
<reference evidence="4" key="1">
    <citation type="submission" date="2020-04" db="EMBL/GenBank/DDBJ databases">
        <authorList>
            <person name="Chiriac C."/>
            <person name="Salcher M."/>
            <person name="Ghai R."/>
            <person name="Kavagutti S V."/>
        </authorList>
    </citation>
    <scope>NUCLEOTIDE SEQUENCE</scope>
</reference>
<gene>
    <name evidence="4" type="ORF">UFOVP29_189</name>
</gene>
<dbReference type="EMBL" id="LR796167">
    <property type="protein sequence ID" value="CAB4123030.1"/>
    <property type="molecule type" value="Genomic_DNA"/>
</dbReference>
<sequence>MSLPFQGIRTFCKTYHSLRPQTEFVVLGMPVDCATTFRSGARMGPAAIRAASMMLTDGVCAEWPVDIVPHVTDLGDLSLSTGNSLVAVQQIQNVMAQLQAGEHHVVSLGGDHMITLGILRAMKMRYPDLACVHLDAHCDTWSSHGDQPMGHGTWMFNAINEGLINPHNTISVGVRSAADDVTRNWLQDRGGETFSARRAVKYSARAMTDIILARVGDKFCYLTLDIDCLDPAYAPGTGTPEISGLSTMWVEELIDALSGVKFVGMDCVEVAPAYDHGEITALAAATFCWRYLSQRIHIGSQAI</sequence>
<dbReference type="GO" id="GO:0008783">
    <property type="term" value="F:agmatinase activity"/>
    <property type="evidence" value="ECO:0007669"/>
    <property type="project" value="TreeGrafter"/>
</dbReference>
<dbReference type="Gene3D" id="3.40.800.10">
    <property type="entry name" value="Ureohydrolase domain"/>
    <property type="match status" value="1"/>
</dbReference>
<dbReference type="PIRSF" id="PIRSF036979">
    <property type="entry name" value="Arginase"/>
    <property type="match status" value="1"/>
</dbReference>
<dbReference type="PANTHER" id="PTHR11358">
    <property type="entry name" value="ARGINASE/AGMATINASE"/>
    <property type="match status" value="1"/>
</dbReference>
<dbReference type="GO" id="GO:0033389">
    <property type="term" value="P:putrescine biosynthetic process from arginine, via agmatine"/>
    <property type="evidence" value="ECO:0007669"/>
    <property type="project" value="TreeGrafter"/>
</dbReference>
<organism evidence="4">
    <name type="scientific">uncultured Caudovirales phage</name>
    <dbReference type="NCBI Taxonomy" id="2100421"/>
    <lineage>
        <taxon>Viruses</taxon>
        <taxon>Duplodnaviria</taxon>
        <taxon>Heunggongvirae</taxon>
        <taxon>Uroviricota</taxon>
        <taxon>Caudoviricetes</taxon>
        <taxon>Peduoviridae</taxon>
        <taxon>Maltschvirus</taxon>
        <taxon>Maltschvirus maltsch</taxon>
    </lineage>
</organism>
<dbReference type="PANTHER" id="PTHR11358:SF26">
    <property type="entry name" value="GUANIDINO ACID HYDROLASE, MITOCHONDRIAL"/>
    <property type="match status" value="1"/>
</dbReference>
<dbReference type="InterPro" id="IPR023696">
    <property type="entry name" value="Ureohydrolase_dom_sf"/>
</dbReference>
<dbReference type="InterPro" id="IPR020855">
    <property type="entry name" value="Ureohydrolase_Mn_BS"/>
</dbReference>
<keyword evidence="2" id="KW-0479">Metal-binding</keyword>
<dbReference type="InterPro" id="IPR005925">
    <property type="entry name" value="Agmatinase-rel"/>
</dbReference>
<dbReference type="NCBIfam" id="TIGR01230">
    <property type="entry name" value="agmatinase"/>
    <property type="match status" value="1"/>
</dbReference>
<evidence type="ECO:0000313" key="4">
    <source>
        <dbReference type="EMBL" id="CAB4123030.1"/>
    </source>
</evidence>
<accession>A0A6J5KSM6</accession>
<dbReference type="NCBIfam" id="NF002564">
    <property type="entry name" value="PRK02190.1"/>
    <property type="match status" value="1"/>
</dbReference>
<dbReference type="SUPFAM" id="SSF52768">
    <property type="entry name" value="Arginase/deacetylase"/>
    <property type="match status" value="1"/>
</dbReference>
<dbReference type="PROSITE" id="PS01053">
    <property type="entry name" value="ARGINASE_1"/>
    <property type="match status" value="1"/>
</dbReference>
<comment type="similarity">
    <text evidence="1">Belongs to the arginase family. Agmatinase subfamily.</text>
</comment>
<evidence type="ECO:0000256" key="1">
    <source>
        <dbReference type="ARBA" id="ARBA00009227"/>
    </source>
</evidence>
<dbReference type="InterPro" id="IPR006035">
    <property type="entry name" value="Ureohydrolase"/>
</dbReference>
<evidence type="ECO:0000256" key="3">
    <source>
        <dbReference type="ARBA" id="ARBA00022801"/>
    </source>
</evidence>
<dbReference type="PROSITE" id="PS51409">
    <property type="entry name" value="ARGINASE_2"/>
    <property type="match status" value="1"/>
</dbReference>
<protein>
    <submittedName>
        <fullName evidence="4">SpeB Arginase/agmatinase/formimionoglutamate hydrolase, arginase family</fullName>
    </submittedName>
</protein>
<evidence type="ECO:0000256" key="2">
    <source>
        <dbReference type="ARBA" id="ARBA00022723"/>
    </source>
</evidence>
<dbReference type="GO" id="GO:0046872">
    <property type="term" value="F:metal ion binding"/>
    <property type="evidence" value="ECO:0007669"/>
    <property type="project" value="UniProtKB-KW"/>
</dbReference>
<proteinExistence type="inferred from homology"/>
<dbReference type="PRINTS" id="PR00116">
    <property type="entry name" value="ARGINASE"/>
</dbReference>
<dbReference type="Pfam" id="PF00491">
    <property type="entry name" value="Arginase"/>
    <property type="match status" value="1"/>
</dbReference>
<keyword evidence="3 4" id="KW-0378">Hydrolase</keyword>